<evidence type="ECO:0000256" key="3">
    <source>
        <dbReference type="ARBA" id="ARBA00022475"/>
    </source>
</evidence>
<feature type="transmembrane region" description="Helical" evidence="8">
    <location>
        <begin position="124"/>
        <end position="145"/>
    </location>
</feature>
<keyword evidence="3" id="KW-1003">Cell membrane</keyword>
<proteinExistence type="predicted"/>
<evidence type="ECO:0000256" key="8">
    <source>
        <dbReference type="SAM" id="Phobius"/>
    </source>
</evidence>
<dbReference type="AlphaFoldDB" id="A0AAN9Z761"/>
<dbReference type="GO" id="GO:0022857">
    <property type="term" value="F:transmembrane transporter activity"/>
    <property type="evidence" value="ECO:0007669"/>
    <property type="project" value="InterPro"/>
</dbReference>
<evidence type="ECO:0000313" key="10">
    <source>
        <dbReference type="EMBL" id="KAK7866971.1"/>
    </source>
</evidence>
<evidence type="ECO:0000259" key="9">
    <source>
        <dbReference type="PROSITE" id="PS50850"/>
    </source>
</evidence>
<dbReference type="SUPFAM" id="SSF103473">
    <property type="entry name" value="MFS general substrate transporter"/>
    <property type="match status" value="1"/>
</dbReference>
<evidence type="ECO:0000256" key="5">
    <source>
        <dbReference type="ARBA" id="ARBA00022692"/>
    </source>
</evidence>
<feature type="transmembrane region" description="Helical" evidence="8">
    <location>
        <begin position="430"/>
        <end position="450"/>
    </location>
</feature>
<feature type="transmembrane region" description="Helical" evidence="8">
    <location>
        <begin position="400"/>
        <end position="418"/>
    </location>
</feature>
<evidence type="ECO:0000256" key="2">
    <source>
        <dbReference type="ARBA" id="ARBA00022448"/>
    </source>
</evidence>
<keyword evidence="7 8" id="KW-0472">Membrane</keyword>
<protein>
    <recommendedName>
        <fullName evidence="9">Major facilitator superfamily (MFS) profile domain-containing protein</fullName>
    </recommendedName>
</protein>
<dbReference type="EMBL" id="JAZDUA010000132">
    <property type="protein sequence ID" value="KAK7866971.1"/>
    <property type="molecule type" value="Genomic_DNA"/>
</dbReference>
<dbReference type="PANTHER" id="PTHR48021">
    <property type="match status" value="1"/>
</dbReference>
<feature type="transmembrane region" description="Helical" evidence="8">
    <location>
        <begin position="82"/>
        <end position="104"/>
    </location>
</feature>
<keyword evidence="2" id="KW-0813">Transport</keyword>
<evidence type="ECO:0000256" key="1">
    <source>
        <dbReference type="ARBA" id="ARBA00004651"/>
    </source>
</evidence>
<evidence type="ECO:0000313" key="11">
    <source>
        <dbReference type="Proteomes" id="UP001378592"/>
    </source>
</evidence>
<dbReference type="InterPro" id="IPR005829">
    <property type="entry name" value="Sugar_transporter_CS"/>
</dbReference>
<feature type="transmembrane region" description="Helical" evidence="8">
    <location>
        <begin position="362"/>
        <end position="380"/>
    </location>
</feature>
<evidence type="ECO:0000256" key="6">
    <source>
        <dbReference type="ARBA" id="ARBA00022989"/>
    </source>
</evidence>
<feature type="transmembrane region" description="Helical" evidence="8">
    <location>
        <begin position="184"/>
        <end position="202"/>
    </location>
</feature>
<evidence type="ECO:0000256" key="4">
    <source>
        <dbReference type="ARBA" id="ARBA00022597"/>
    </source>
</evidence>
<feature type="transmembrane region" description="Helical" evidence="8">
    <location>
        <begin position="55"/>
        <end position="75"/>
    </location>
</feature>
<feature type="domain" description="Major facilitator superfamily (MFS) profile" evidence="9">
    <location>
        <begin position="8"/>
        <end position="454"/>
    </location>
</feature>
<keyword evidence="6 8" id="KW-1133">Transmembrane helix</keyword>
<accession>A0AAN9Z761</accession>
<dbReference type="PROSITE" id="PS50850">
    <property type="entry name" value="MFS"/>
    <property type="match status" value="1"/>
</dbReference>
<reference evidence="10 11" key="1">
    <citation type="submission" date="2024-03" db="EMBL/GenBank/DDBJ databases">
        <title>The genome assembly and annotation of the cricket Gryllus longicercus Weissman &amp; Gray.</title>
        <authorList>
            <person name="Szrajer S."/>
            <person name="Gray D."/>
            <person name="Ylla G."/>
        </authorList>
    </citation>
    <scope>NUCLEOTIDE SEQUENCE [LARGE SCALE GENOMIC DNA]</scope>
    <source>
        <strain evidence="10">DAG 2021-001</strain>
        <tissue evidence="10">Whole body minus gut</tissue>
    </source>
</reference>
<comment type="caution">
    <text evidence="10">The sequence shown here is derived from an EMBL/GenBank/DDBJ whole genome shotgun (WGS) entry which is preliminary data.</text>
</comment>
<dbReference type="GO" id="GO:0005886">
    <property type="term" value="C:plasma membrane"/>
    <property type="evidence" value="ECO:0007669"/>
    <property type="project" value="UniProtKB-SubCell"/>
</dbReference>
<organism evidence="10 11">
    <name type="scientific">Gryllus longicercus</name>
    <dbReference type="NCBI Taxonomy" id="2509291"/>
    <lineage>
        <taxon>Eukaryota</taxon>
        <taxon>Metazoa</taxon>
        <taxon>Ecdysozoa</taxon>
        <taxon>Arthropoda</taxon>
        <taxon>Hexapoda</taxon>
        <taxon>Insecta</taxon>
        <taxon>Pterygota</taxon>
        <taxon>Neoptera</taxon>
        <taxon>Polyneoptera</taxon>
        <taxon>Orthoptera</taxon>
        <taxon>Ensifera</taxon>
        <taxon>Gryllidea</taxon>
        <taxon>Grylloidea</taxon>
        <taxon>Gryllidae</taxon>
        <taxon>Gryllinae</taxon>
        <taxon>Gryllus</taxon>
    </lineage>
</organism>
<keyword evidence="5 8" id="KW-0812">Transmembrane</keyword>
<gene>
    <name evidence="10" type="ORF">R5R35_014743</name>
</gene>
<dbReference type="InterPro" id="IPR036259">
    <property type="entry name" value="MFS_trans_sf"/>
</dbReference>
<feature type="transmembrane region" description="Helical" evidence="8">
    <location>
        <begin position="157"/>
        <end position="178"/>
    </location>
</feature>
<name>A0AAN9Z761_9ORTH</name>
<keyword evidence="4" id="KW-0762">Sugar transport</keyword>
<dbReference type="InterPro" id="IPR020846">
    <property type="entry name" value="MFS_dom"/>
</dbReference>
<dbReference type="Proteomes" id="UP001378592">
    <property type="component" value="Unassembled WGS sequence"/>
</dbReference>
<sequence>MDSSRVKPYFLAACSVTLLYLSSGALTGWASPALPRLRAAEGGGVTALSPAQQSWVAALAHLAHAAAALPAAALADRAGRHPALLLAAAPFLAAWALTALAGLLAPPPPPHDQGAWPVVLPLLLAARVAGGAGAGAAYTVGAMYLGEVAADGVRGAVGTLFQLALNAGVMLEFCLGPYVGYAPLAAASAAAPALFLATFALAPESPYYLLMKGEREAARAALARLRGARAASAAVEAELAQMARTVAARAARRAGLRDLLAAPCNQRALCVCVGLYTTALLSGHVVVLSYATRIFQLSRSALDADVCAVALGAVQIVTSVASSGLVDVAGRRPLLMASCAGCAASLAAEGAYFYAGDAAREAVFWLPLAALLCFLVSFTLGLGSVPGAILSEVFHTDVKAAATAFISMYHALMSFCIVKFMMAPVYELHLMFWCFSAFCTAGIFFVWFLVPETKGKTLLEVHYELQNGFVMKEISPEKETLISPVR</sequence>
<feature type="transmembrane region" description="Helical" evidence="8">
    <location>
        <begin position="334"/>
        <end position="355"/>
    </location>
</feature>
<dbReference type="InterPro" id="IPR005828">
    <property type="entry name" value="MFS_sugar_transport-like"/>
</dbReference>
<dbReference type="Pfam" id="PF00083">
    <property type="entry name" value="Sugar_tr"/>
    <property type="match status" value="1"/>
</dbReference>
<keyword evidence="11" id="KW-1185">Reference proteome</keyword>
<dbReference type="InterPro" id="IPR050549">
    <property type="entry name" value="MFS_Trehalose_Transporter"/>
</dbReference>
<dbReference type="PANTHER" id="PTHR48021:SF1">
    <property type="entry name" value="GH07001P-RELATED"/>
    <property type="match status" value="1"/>
</dbReference>
<evidence type="ECO:0000256" key="7">
    <source>
        <dbReference type="ARBA" id="ARBA00023136"/>
    </source>
</evidence>
<dbReference type="FunFam" id="1.20.1250.20:FF:000218">
    <property type="entry name" value="facilitated trehalose transporter Tret1"/>
    <property type="match status" value="1"/>
</dbReference>
<dbReference type="Gene3D" id="1.20.1250.20">
    <property type="entry name" value="MFS general substrate transporter like domains"/>
    <property type="match status" value="1"/>
</dbReference>
<comment type="subcellular location">
    <subcellularLocation>
        <location evidence="1">Cell membrane</location>
        <topology evidence="1">Multi-pass membrane protein</topology>
    </subcellularLocation>
</comment>
<dbReference type="PROSITE" id="PS00216">
    <property type="entry name" value="SUGAR_TRANSPORT_1"/>
    <property type="match status" value="1"/>
</dbReference>